<evidence type="ECO:0000256" key="5">
    <source>
        <dbReference type="ARBA" id="ARBA00022840"/>
    </source>
</evidence>
<dbReference type="PANTHER" id="PTHR10534:SF2">
    <property type="entry name" value="PYRIDOXAL KINASE"/>
    <property type="match status" value="1"/>
</dbReference>
<dbReference type="Gene3D" id="3.40.1190.20">
    <property type="match status" value="1"/>
</dbReference>
<evidence type="ECO:0000313" key="7">
    <source>
        <dbReference type="EMBL" id="HIX71787.1"/>
    </source>
</evidence>
<reference evidence="7" key="1">
    <citation type="journal article" date="2021" name="PeerJ">
        <title>Extensive microbial diversity within the chicken gut microbiome revealed by metagenomics and culture.</title>
        <authorList>
            <person name="Gilroy R."/>
            <person name="Ravi A."/>
            <person name="Getino M."/>
            <person name="Pursley I."/>
            <person name="Horton D.L."/>
            <person name="Alikhan N.F."/>
            <person name="Baker D."/>
            <person name="Gharbi K."/>
            <person name="Hall N."/>
            <person name="Watson M."/>
            <person name="Adriaenssens E.M."/>
            <person name="Foster-Nyarko E."/>
            <person name="Jarju S."/>
            <person name="Secka A."/>
            <person name="Antonio M."/>
            <person name="Oren A."/>
            <person name="Chaudhuri R.R."/>
            <person name="La Ragione R."/>
            <person name="Hildebrand F."/>
            <person name="Pallen M.J."/>
        </authorList>
    </citation>
    <scope>NUCLEOTIDE SEQUENCE</scope>
    <source>
        <strain evidence="7">ChiSxjej3B15-1167</strain>
    </source>
</reference>
<dbReference type="CDD" id="cd01173">
    <property type="entry name" value="pyridoxal_pyridoxamine_kinase"/>
    <property type="match status" value="1"/>
</dbReference>
<keyword evidence="3" id="KW-0547">Nucleotide-binding</keyword>
<name>A0A9D2BDS5_9FIRM</name>
<dbReference type="NCBIfam" id="NF005491">
    <property type="entry name" value="PRK07105.1"/>
    <property type="match status" value="1"/>
</dbReference>
<dbReference type="EMBL" id="DXEQ01000058">
    <property type="protein sequence ID" value="HIX71787.1"/>
    <property type="molecule type" value="Genomic_DNA"/>
</dbReference>
<evidence type="ECO:0000256" key="2">
    <source>
        <dbReference type="ARBA" id="ARBA00022679"/>
    </source>
</evidence>
<dbReference type="GO" id="GO:0005524">
    <property type="term" value="F:ATP binding"/>
    <property type="evidence" value="ECO:0007669"/>
    <property type="project" value="UniProtKB-KW"/>
</dbReference>
<evidence type="ECO:0000256" key="4">
    <source>
        <dbReference type="ARBA" id="ARBA00022777"/>
    </source>
</evidence>
<dbReference type="GO" id="GO:0009443">
    <property type="term" value="P:pyridoxal 5'-phosphate salvage"/>
    <property type="evidence" value="ECO:0007669"/>
    <property type="project" value="InterPro"/>
</dbReference>
<gene>
    <name evidence="7" type="ORF">H9849_02070</name>
</gene>
<evidence type="ECO:0000256" key="3">
    <source>
        <dbReference type="ARBA" id="ARBA00022741"/>
    </source>
</evidence>
<dbReference type="GO" id="GO:0008478">
    <property type="term" value="F:pyridoxal kinase activity"/>
    <property type="evidence" value="ECO:0007669"/>
    <property type="project" value="UniProtKB-EC"/>
</dbReference>
<keyword evidence="2 7" id="KW-0808">Transferase</keyword>
<dbReference type="GO" id="GO:0005829">
    <property type="term" value="C:cytosol"/>
    <property type="evidence" value="ECO:0007669"/>
    <property type="project" value="TreeGrafter"/>
</dbReference>
<reference evidence="7" key="2">
    <citation type="submission" date="2021-04" db="EMBL/GenBank/DDBJ databases">
        <authorList>
            <person name="Gilroy R."/>
        </authorList>
    </citation>
    <scope>NUCLEOTIDE SEQUENCE</scope>
    <source>
        <strain evidence="7">ChiSxjej3B15-1167</strain>
    </source>
</reference>
<keyword evidence="5" id="KW-0067">ATP-binding</keyword>
<dbReference type="PANTHER" id="PTHR10534">
    <property type="entry name" value="PYRIDOXAL KINASE"/>
    <property type="match status" value="1"/>
</dbReference>
<protein>
    <recommendedName>
        <fullName evidence="1">pyridoxal kinase</fullName>
        <ecNumber evidence="1">2.7.1.35</ecNumber>
    </recommendedName>
</protein>
<dbReference type="InterPro" id="IPR013749">
    <property type="entry name" value="PM/HMP-P_kinase-1"/>
</dbReference>
<dbReference type="Proteomes" id="UP000886805">
    <property type="component" value="Unassembled WGS sequence"/>
</dbReference>
<evidence type="ECO:0000313" key="8">
    <source>
        <dbReference type="Proteomes" id="UP000886805"/>
    </source>
</evidence>
<organism evidence="7 8">
    <name type="scientific">Candidatus Anaerobutyricum stercoripullorum</name>
    <dbReference type="NCBI Taxonomy" id="2838456"/>
    <lineage>
        <taxon>Bacteria</taxon>
        <taxon>Bacillati</taxon>
        <taxon>Bacillota</taxon>
        <taxon>Clostridia</taxon>
        <taxon>Lachnospirales</taxon>
        <taxon>Lachnospiraceae</taxon>
        <taxon>Anaerobutyricum</taxon>
    </lineage>
</organism>
<dbReference type="InterPro" id="IPR029056">
    <property type="entry name" value="Ribokinase-like"/>
</dbReference>
<keyword evidence="4 7" id="KW-0418">Kinase</keyword>
<proteinExistence type="predicted"/>
<dbReference type="SUPFAM" id="SSF53613">
    <property type="entry name" value="Ribokinase-like"/>
    <property type="match status" value="1"/>
</dbReference>
<dbReference type="Pfam" id="PF08543">
    <property type="entry name" value="Phos_pyr_kin"/>
    <property type="match status" value="1"/>
</dbReference>
<dbReference type="AlphaFoldDB" id="A0A9D2BDS5"/>
<sequence>MRKQKRVAVINDVTGFGRCAAAVAQPIISAMKMQCCVLPTAILSVHTGFPDYFLHDFTPYLKEYIDSWEKTGIAFDGICSGFIGSKEQISLVVDFFERFKKEDTLAVVDPVMGDYGKLYSSYTDEMCQEMKRLLPFADVLTPNLTEACRMLDLDYHKVDMSPDSLEEIGHALSEQGPDRVVITGLQQGERIFNYIYERGKSAKLIATRKIGGDRSGTGDVFASIVTGALLQGDDFEKAVRRAITFLDKAIAFTVRQDLPWNYGICFEEYLKEL</sequence>
<evidence type="ECO:0000259" key="6">
    <source>
        <dbReference type="Pfam" id="PF08543"/>
    </source>
</evidence>
<feature type="domain" description="Pyridoxamine kinase/Phosphomethylpyrimidine kinase" evidence="6">
    <location>
        <begin position="72"/>
        <end position="252"/>
    </location>
</feature>
<evidence type="ECO:0000256" key="1">
    <source>
        <dbReference type="ARBA" id="ARBA00012104"/>
    </source>
</evidence>
<dbReference type="EC" id="2.7.1.35" evidence="1"/>
<dbReference type="InterPro" id="IPR004625">
    <property type="entry name" value="PyrdxlKinase"/>
</dbReference>
<comment type="caution">
    <text evidence="7">The sequence shown here is derived from an EMBL/GenBank/DDBJ whole genome shotgun (WGS) entry which is preliminary data.</text>
</comment>
<accession>A0A9D2BDS5</accession>